<organism evidence="1 2">
    <name type="scientific">Parachitinimonas caeni</name>
    <dbReference type="NCBI Taxonomy" id="3031301"/>
    <lineage>
        <taxon>Bacteria</taxon>
        <taxon>Pseudomonadati</taxon>
        <taxon>Pseudomonadota</taxon>
        <taxon>Betaproteobacteria</taxon>
        <taxon>Neisseriales</taxon>
        <taxon>Chitinibacteraceae</taxon>
        <taxon>Parachitinimonas</taxon>
    </lineage>
</organism>
<name>A0ABT7DZS6_9NEIS</name>
<keyword evidence="2" id="KW-1185">Reference proteome</keyword>
<evidence type="ECO:0000313" key="1">
    <source>
        <dbReference type="EMBL" id="MDK2125565.1"/>
    </source>
</evidence>
<gene>
    <name evidence="1" type="ORF">PZA18_16035</name>
</gene>
<accession>A0ABT7DZS6</accession>
<comment type="caution">
    <text evidence="1">The sequence shown here is derived from an EMBL/GenBank/DDBJ whole genome shotgun (WGS) entry which is preliminary data.</text>
</comment>
<evidence type="ECO:0000313" key="2">
    <source>
        <dbReference type="Proteomes" id="UP001172778"/>
    </source>
</evidence>
<sequence length="43" mass="5124">AYNHHIPQKALNFLSPIEAMKQWQVKQPDLFTRKVYKQAEPDN</sequence>
<protein>
    <submittedName>
        <fullName evidence="1">IS481 family transposase</fullName>
    </submittedName>
</protein>
<dbReference type="EMBL" id="JARRAF010000020">
    <property type="protein sequence ID" value="MDK2125565.1"/>
    <property type="molecule type" value="Genomic_DNA"/>
</dbReference>
<reference evidence="1" key="1">
    <citation type="submission" date="2023-03" db="EMBL/GenBank/DDBJ databases">
        <title>Chitinimonas shenzhenensis gen. nov., sp. nov., a novel member of family Burkholderiaceae isolated from activated sludge collected in Shen Zhen, China.</title>
        <authorList>
            <person name="Wang X."/>
        </authorList>
    </citation>
    <scope>NUCLEOTIDE SEQUENCE</scope>
    <source>
        <strain evidence="1">DQS-5</strain>
    </source>
</reference>
<feature type="non-terminal residue" evidence="1">
    <location>
        <position position="1"/>
    </location>
</feature>
<proteinExistence type="predicted"/>
<dbReference type="Proteomes" id="UP001172778">
    <property type="component" value="Unassembled WGS sequence"/>
</dbReference>